<dbReference type="InterPro" id="IPR004087">
    <property type="entry name" value="KH_dom"/>
</dbReference>
<organism evidence="4">
    <name type="scientific">Psilocybe cubensis</name>
    <name type="common">Psychedelic mushroom</name>
    <name type="synonym">Stropharia cubensis</name>
    <dbReference type="NCBI Taxonomy" id="181762"/>
    <lineage>
        <taxon>Eukaryota</taxon>
        <taxon>Fungi</taxon>
        <taxon>Dikarya</taxon>
        <taxon>Basidiomycota</taxon>
        <taxon>Agaricomycotina</taxon>
        <taxon>Agaricomycetes</taxon>
        <taxon>Agaricomycetidae</taxon>
        <taxon>Agaricales</taxon>
        <taxon>Agaricineae</taxon>
        <taxon>Strophariaceae</taxon>
        <taxon>Psilocybe</taxon>
    </lineage>
</organism>
<evidence type="ECO:0000259" key="3">
    <source>
        <dbReference type="SMART" id="SM00322"/>
    </source>
</evidence>
<feature type="region of interest" description="Disordered" evidence="2">
    <location>
        <begin position="178"/>
        <end position="298"/>
    </location>
</feature>
<dbReference type="Pfam" id="PF00013">
    <property type="entry name" value="KH_1"/>
    <property type="match status" value="1"/>
</dbReference>
<dbReference type="Gene3D" id="3.30.1370.10">
    <property type="entry name" value="K Homology domain, type 1"/>
    <property type="match status" value="1"/>
</dbReference>
<reference evidence="4" key="1">
    <citation type="submission" date="2021-02" db="EMBL/GenBank/DDBJ databases">
        <title>Psilocybe cubensis genome.</title>
        <authorList>
            <person name="Mckernan K.J."/>
            <person name="Crawford S."/>
            <person name="Trippe A."/>
            <person name="Kane L.T."/>
            <person name="Mclaughlin S."/>
        </authorList>
    </citation>
    <scope>NUCLEOTIDE SEQUENCE [LARGE SCALE GENOMIC DNA]</scope>
    <source>
        <strain evidence="4">MGC-MH-2018</strain>
    </source>
</reference>
<sequence>MADPPSPYDGFMTMSLKDRFALLFRAQQVRFDADKKVDDRLSAIESKLERLTASLPKPPAAPTPSARAPRARRTSRKERPAAPTSTPTTGPPHSQSIRSTTTKAALEKIVAILSIADEQAGHVIGHAGTGLRQIHDISHAMISVSPVVTSGLRAVTIRGTAREVGDALSAIGKRIACRRIRNPRSKKPKQPPAPTAAPPTLVIEPPSPTPTSSSTPTTRTSRSGTASPHLPTPTAVDTRSSPSLPLAPGSPMEVDTLRAPQQHSDGYSRPGPVQPREGIQTARRGGGLPCVFGANCPQ</sequence>
<dbReference type="SMART" id="SM00322">
    <property type="entry name" value="KH"/>
    <property type="match status" value="1"/>
</dbReference>
<feature type="domain" description="K Homology" evidence="3">
    <location>
        <begin position="107"/>
        <end position="176"/>
    </location>
</feature>
<dbReference type="GO" id="GO:0003723">
    <property type="term" value="F:RNA binding"/>
    <property type="evidence" value="ECO:0007669"/>
    <property type="project" value="UniProtKB-UniRule"/>
</dbReference>
<evidence type="ECO:0000313" key="4">
    <source>
        <dbReference type="EMBL" id="KAG5161910.1"/>
    </source>
</evidence>
<accession>A0A8H7XLP2</accession>
<evidence type="ECO:0000256" key="1">
    <source>
        <dbReference type="PROSITE-ProRule" id="PRU00117"/>
    </source>
</evidence>
<dbReference type="PROSITE" id="PS50084">
    <property type="entry name" value="KH_TYPE_1"/>
    <property type="match status" value="1"/>
</dbReference>
<feature type="compositionally biased region" description="Low complexity" evidence="2">
    <location>
        <begin position="240"/>
        <end position="251"/>
    </location>
</feature>
<gene>
    <name evidence="4" type="ORF">JR316_013198</name>
</gene>
<dbReference type="OrthoDB" id="3056080at2759"/>
<dbReference type="CDD" id="cd00105">
    <property type="entry name" value="KH-I"/>
    <property type="match status" value="1"/>
</dbReference>
<dbReference type="SUPFAM" id="SSF54791">
    <property type="entry name" value="Eukaryotic type KH-domain (KH-domain type I)"/>
    <property type="match status" value="1"/>
</dbReference>
<protein>
    <recommendedName>
        <fullName evidence="3">K Homology domain-containing protein</fullName>
    </recommendedName>
</protein>
<dbReference type="InterPro" id="IPR004088">
    <property type="entry name" value="KH_dom_type_1"/>
</dbReference>
<dbReference type="EMBL" id="JAFIQS010000023">
    <property type="protein sequence ID" value="KAG5161910.1"/>
    <property type="molecule type" value="Genomic_DNA"/>
</dbReference>
<name>A0A8H7XLP2_PSICU</name>
<proteinExistence type="predicted"/>
<feature type="region of interest" description="Disordered" evidence="2">
    <location>
        <begin position="49"/>
        <end position="101"/>
    </location>
</feature>
<feature type="compositionally biased region" description="Low complexity" evidence="2">
    <location>
        <begin position="81"/>
        <end position="92"/>
    </location>
</feature>
<keyword evidence="1" id="KW-0694">RNA-binding</keyword>
<dbReference type="AlphaFoldDB" id="A0A8H7XLP2"/>
<evidence type="ECO:0000256" key="2">
    <source>
        <dbReference type="SAM" id="MobiDB-lite"/>
    </source>
</evidence>
<feature type="compositionally biased region" description="Basic residues" evidence="2">
    <location>
        <begin position="178"/>
        <end position="189"/>
    </location>
</feature>
<feature type="compositionally biased region" description="Low complexity" evidence="2">
    <location>
        <begin position="210"/>
        <end position="228"/>
    </location>
</feature>
<dbReference type="InterPro" id="IPR036612">
    <property type="entry name" value="KH_dom_type_1_sf"/>
</dbReference>
<comment type="caution">
    <text evidence="4">The sequence shown here is derived from an EMBL/GenBank/DDBJ whole genome shotgun (WGS) entry which is preliminary data.</text>
</comment>